<proteinExistence type="inferred from homology"/>
<accession>A0ABQ5MSJ9</accession>
<evidence type="ECO:0000313" key="8">
    <source>
        <dbReference type="Proteomes" id="UP001209654"/>
    </source>
</evidence>
<feature type="transmembrane region" description="Helical" evidence="5">
    <location>
        <begin position="174"/>
        <end position="195"/>
    </location>
</feature>
<keyword evidence="3 5" id="KW-1133">Transmembrane helix</keyword>
<feature type="region of interest" description="Disordered" evidence="6">
    <location>
        <begin position="898"/>
        <end position="925"/>
    </location>
</feature>
<feature type="transmembrane region" description="Helical" evidence="5">
    <location>
        <begin position="26"/>
        <end position="48"/>
    </location>
</feature>
<sequence>MTFGSDRPFDDRPTAPSPLKKKRSPLVPTLIVVAVLVVAFVFFSQVYADILWYDQLGYLEVFLKENGTRIAIFVVAFLVMAVSVYLSLRVAYRSRPVYAPDNAMQDNLNRYQEQLEPVRKLLMVGIPIVLGGFAGTAAASAWQTVLLFFNQVPFGQQDPQFGLDYSFYLNTLPFLGFITGFLVSVVLIAGIAGLLTHYLYGGIRLEEKGFFASNAARIHVAVFAALFLVLQGVNYWLDRYSTVQSNSGSWTGALYTDVHAVIPTKAILSVAAIIVAILFVVAAVMNRWRLPLVGTAMLVVTAILAGGVYPWVVQRFQVTPNERNLEADYIERNIGLTRLAYGLEDTEVTSYDATVNAEAGALRQDAETTANIRLLDPNLVSNAFAQLEQFRQYYQFSDTLNVDRYNIDGKVQDTVIAVRELNTGGIPSGWVNEHVLYTHGYGVVAAAGSQVQADGKPSFLLSGIPSTGKLGDDSTYEPRIYFGESSPDYSVVGAPEGASPVEIDRPQSAGADTESRNTFTGEGGPSIGNWFNRLVYALKFQSTDLMLSDTVNSESQILYDRNPRERVEKVAPYLTVDGNPYPAIVDGRVKWIVDAYTTSEHFPYSTPQQLERATQDTQTAEGRAVALPPEDINYIRNAVKATVDAYDGSVDLYAWDDQDPLLQAWQKVFPTTLKPYKEMSAELMAHVRYPEDLFKVQRELLARYHVTDVGRFYENSDAWSVPTDPTLGANTDVKQPAYYLSLKMPGQDTAAFSLTTPFIPFVAPGGEPRNVLYGFLSAEADAGTGKDGVKSEDYGKLRLLELPREITVPGPGQAQNLFNSDTTVSQALNLLRQGASEVINGNLLTLPVGGGILYVQPVYVQSSGASSYPTLRRVLVSFGEEVGFAPTLSEALDQVFQGDSGATTGDQGNVGETPEDAGGPPAEVDNQKTLQDALQAASAAIQEGQAALAEGDFAAYGKAQEKLQAALRKAIEAEGKITGETPPAEGQATPAPTETPAP</sequence>
<dbReference type="PANTHER" id="PTHR39344">
    <property type="entry name" value="UPF0182 PROTEIN SLL1060"/>
    <property type="match status" value="1"/>
</dbReference>
<organism evidence="7 8">
    <name type="scientific">Arthrobacter mangrovi</name>
    <dbReference type="NCBI Taxonomy" id="2966350"/>
    <lineage>
        <taxon>Bacteria</taxon>
        <taxon>Bacillati</taxon>
        <taxon>Actinomycetota</taxon>
        <taxon>Actinomycetes</taxon>
        <taxon>Micrococcales</taxon>
        <taxon>Micrococcaceae</taxon>
        <taxon>Arthrobacter</taxon>
    </lineage>
</organism>
<protein>
    <recommendedName>
        <fullName evidence="5">UPF0182 protein AHIS1636_13840</fullName>
    </recommendedName>
</protein>
<feature type="transmembrane region" description="Helical" evidence="5">
    <location>
        <begin position="68"/>
        <end position="88"/>
    </location>
</feature>
<evidence type="ECO:0000256" key="3">
    <source>
        <dbReference type="ARBA" id="ARBA00022989"/>
    </source>
</evidence>
<keyword evidence="8" id="KW-1185">Reference proteome</keyword>
<feature type="region of interest" description="Disordered" evidence="6">
    <location>
        <begin position="500"/>
        <end position="523"/>
    </location>
</feature>
<evidence type="ECO:0000313" key="7">
    <source>
        <dbReference type="EMBL" id="GLB66945.1"/>
    </source>
</evidence>
<evidence type="ECO:0000256" key="2">
    <source>
        <dbReference type="ARBA" id="ARBA00022692"/>
    </source>
</evidence>
<feature type="region of interest" description="Disordered" evidence="6">
    <location>
        <begin position="1"/>
        <end position="20"/>
    </location>
</feature>
<evidence type="ECO:0000256" key="6">
    <source>
        <dbReference type="SAM" id="MobiDB-lite"/>
    </source>
</evidence>
<feature type="region of interest" description="Disordered" evidence="6">
    <location>
        <begin position="974"/>
        <end position="998"/>
    </location>
</feature>
<feature type="transmembrane region" description="Helical" evidence="5">
    <location>
        <begin position="216"/>
        <end position="237"/>
    </location>
</feature>
<dbReference type="InterPro" id="IPR005372">
    <property type="entry name" value="UPF0182"/>
</dbReference>
<feature type="transmembrane region" description="Helical" evidence="5">
    <location>
        <begin position="292"/>
        <end position="312"/>
    </location>
</feature>
<name>A0ABQ5MSJ9_9MICC</name>
<comment type="caution">
    <text evidence="7">The sequence shown here is derived from an EMBL/GenBank/DDBJ whole genome shotgun (WGS) entry which is preliminary data.</text>
</comment>
<feature type="compositionally biased region" description="Low complexity" evidence="6">
    <location>
        <begin position="980"/>
        <end position="992"/>
    </location>
</feature>
<feature type="transmembrane region" description="Helical" evidence="5">
    <location>
        <begin position="266"/>
        <end position="285"/>
    </location>
</feature>
<dbReference type="Proteomes" id="UP001209654">
    <property type="component" value="Unassembled WGS sequence"/>
</dbReference>
<evidence type="ECO:0000256" key="5">
    <source>
        <dbReference type="HAMAP-Rule" id="MF_01600"/>
    </source>
</evidence>
<dbReference type="HAMAP" id="MF_01600">
    <property type="entry name" value="UPF0182"/>
    <property type="match status" value="1"/>
</dbReference>
<keyword evidence="2 5" id="KW-0812">Transmembrane</keyword>
<gene>
    <name evidence="7" type="ORF">AHIS1636_13840</name>
</gene>
<comment type="similarity">
    <text evidence="5">Belongs to the UPF0182 family.</text>
</comment>
<keyword evidence="4 5" id="KW-0472">Membrane</keyword>
<dbReference type="Pfam" id="PF03699">
    <property type="entry name" value="UPF0182"/>
    <property type="match status" value="1"/>
</dbReference>
<dbReference type="RefSeq" id="WP_373875796.1">
    <property type="nucleotide sequence ID" value="NZ_BRVS01000005.1"/>
</dbReference>
<evidence type="ECO:0000256" key="4">
    <source>
        <dbReference type="ARBA" id="ARBA00023136"/>
    </source>
</evidence>
<dbReference type="EMBL" id="BRVS01000005">
    <property type="protein sequence ID" value="GLB66945.1"/>
    <property type="molecule type" value="Genomic_DNA"/>
</dbReference>
<feature type="transmembrane region" description="Helical" evidence="5">
    <location>
        <begin position="121"/>
        <end position="142"/>
    </location>
</feature>
<evidence type="ECO:0000256" key="1">
    <source>
        <dbReference type="ARBA" id="ARBA00022475"/>
    </source>
</evidence>
<comment type="subcellular location">
    <subcellularLocation>
        <location evidence="5">Cell membrane</location>
        <topology evidence="5">Multi-pass membrane protein</topology>
    </subcellularLocation>
</comment>
<keyword evidence="1 5" id="KW-1003">Cell membrane</keyword>
<dbReference type="PANTHER" id="PTHR39344:SF1">
    <property type="entry name" value="UPF0182 PROTEIN SLL1060"/>
    <property type="match status" value="1"/>
</dbReference>
<reference evidence="7 8" key="1">
    <citation type="journal article" date="2023" name="Int. J. Syst. Evol. Microbiol.">
        <title>Arthrobacter mangrovi sp. nov., an actinobacterium isolated from the rhizosphere of a mangrove.</title>
        <authorList>
            <person name="Hamada M."/>
            <person name="Saitou S."/>
            <person name="Enomoto N."/>
            <person name="Nanri K."/>
            <person name="Hidaka K."/>
            <person name="Miura T."/>
            <person name="Tamura T."/>
        </authorList>
    </citation>
    <scope>NUCLEOTIDE SEQUENCE [LARGE SCALE GENOMIC DNA]</scope>
    <source>
        <strain evidence="7 8">NBRC 112813</strain>
    </source>
</reference>